<dbReference type="AlphaFoldDB" id="A0A151SJ68"/>
<dbReference type="GO" id="GO:0004519">
    <property type="term" value="F:endonuclease activity"/>
    <property type="evidence" value="ECO:0007669"/>
    <property type="project" value="UniProtKB-KW"/>
</dbReference>
<evidence type="ECO:0000313" key="9">
    <source>
        <dbReference type="Proteomes" id="UP000075243"/>
    </source>
</evidence>
<evidence type="ECO:0000256" key="5">
    <source>
        <dbReference type="ARBA" id="ARBA00022801"/>
    </source>
</evidence>
<dbReference type="PANTHER" id="PTHR37984:SF5">
    <property type="entry name" value="PROTEIN NYNRIN-LIKE"/>
    <property type="match status" value="1"/>
</dbReference>
<keyword evidence="3" id="KW-0540">Nuclease</keyword>
<protein>
    <submittedName>
        <fullName evidence="8">Transposon Ty3-I Gag-Pol polyprotein</fullName>
    </submittedName>
</protein>
<dbReference type="InterPro" id="IPR036397">
    <property type="entry name" value="RNaseH_sf"/>
</dbReference>
<dbReference type="Gene3D" id="3.30.420.10">
    <property type="entry name" value="Ribonuclease H-like superfamily/Ribonuclease H"/>
    <property type="match status" value="1"/>
</dbReference>
<accession>A0A151SJ68</accession>
<keyword evidence="6" id="KW-0695">RNA-directed DNA polymerase</keyword>
<keyword evidence="5" id="KW-0378">Hydrolase</keyword>
<dbReference type="Pfam" id="PF17917">
    <property type="entry name" value="RT_RNaseH"/>
    <property type="match status" value="1"/>
</dbReference>
<evidence type="ECO:0000256" key="1">
    <source>
        <dbReference type="ARBA" id="ARBA00022679"/>
    </source>
</evidence>
<feature type="non-terminal residue" evidence="8">
    <location>
        <position position="1"/>
    </location>
</feature>
<dbReference type="SUPFAM" id="SSF53098">
    <property type="entry name" value="Ribonuclease H-like"/>
    <property type="match status" value="1"/>
</dbReference>
<dbReference type="InterPro" id="IPR041373">
    <property type="entry name" value="RT_RNaseH"/>
</dbReference>
<feature type="domain" description="Integrase catalytic" evidence="7">
    <location>
        <begin position="195"/>
        <end position="282"/>
    </location>
</feature>
<evidence type="ECO:0000256" key="2">
    <source>
        <dbReference type="ARBA" id="ARBA00022695"/>
    </source>
</evidence>
<dbReference type="CDD" id="cd01647">
    <property type="entry name" value="RT_LTR"/>
    <property type="match status" value="1"/>
</dbReference>
<dbReference type="InterPro" id="IPR000477">
    <property type="entry name" value="RT_dom"/>
</dbReference>
<evidence type="ECO:0000256" key="3">
    <source>
        <dbReference type="ARBA" id="ARBA00022722"/>
    </source>
</evidence>
<dbReference type="PANTHER" id="PTHR37984">
    <property type="entry name" value="PROTEIN CBG26694"/>
    <property type="match status" value="1"/>
</dbReference>
<dbReference type="PROSITE" id="PS50994">
    <property type="entry name" value="INTEGRASE"/>
    <property type="match status" value="1"/>
</dbReference>
<dbReference type="GO" id="GO:0016787">
    <property type="term" value="F:hydrolase activity"/>
    <property type="evidence" value="ECO:0007669"/>
    <property type="project" value="UniProtKB-KW"/>
</dbReference>
<dbReference type="InterPro" id="IPR050951">
    <property type="entry name" value="Retrovirus_Pol_polyprotein"/>
</dbReference>
<gene>
    <name evidence="8" type="ORF">KK1_000969</name>
</gene>
<keyword evidence="2" id="KW-0548">Nucleotidyltransferase</keyword>
<reference evidence="8 9" key="1">
    <citation type="journal article" date="2012" name="Nat. Biotechnol.">
        <title>Draft genome sequence of pigeonpea (Cajanus cajan), an orphan legume crop of resource-poor farmers.</title>
        <authorList>
            <person name="Varshney R.K."/>
            <person name="Chen W."/>
            <person name="Li Y."/>
            <person name="Bharti A.K."/>
            <person name="Saxena R.K."/>
            <person name="Schlueter J.A."/>
            <person name="Donoghue M.T."/>
            <person name="Azam S."/>
            <person name="Fan G."/>
            <person name="Whaley A.M."/>
            <person name="Farmer A.D."/>
            <person name="Sheridan J."/>
            <person name="Iwata A."/>
            <person name="Tuteja R."/>
            <person name="Penmetsa R.V."/>
            <person name="Wu W."/>
            <person name="Upadhyaya H.D."/>
            <person name="Yang S.P."/>
            <person name="Shah T."/>
            <person name="Saxena K.B."/>
            <person name="Michael T."/>
            <person name="McCombie W.R."/>
            <person name="Yang B."/>
            <person name="Zhang G."/>
            <person name="Yang H."/>
            <person name="Wang J."/>
            <person name="Spillane C."/>
            <person name="Cook D.R."/>
            <person name="May G.D."/>
            <person name="Xu X."/>
            <person name="Jackson S.A."/>
        </authorList>
    </citation>
    <scope>NUCLEOTIDE SEQUENCE [LARGE SCALE GENOMIC DNA]</scope>
    <source>
        <strain evidence="9">cv. Asha</strain>
    </source>
</reference>
<dbReference type="Gene3D" id="3.10.10.10">
    <property type="entry name" value="HIV Type 1 Reverse Transcriptase, subunit A, domain 1"/>
    <property type="match status" value="1"/>
</dbReference>
<dbReference type="InterPro" id="IPR043502">
    <property type="entry name" value="DNA/RNA_pol_sf"/>
</dbReference>
<dbReference type="GO" id="GO:0015074">
    <property type="term" value="P:DNA integration"/>
    <property type="evidence" value="ECO:0007669"/>
    <property type="project" value="InterPro"/>
</dbReference>
<evidence type="ECO:0000256" key="4">
    <source>
        <dbReference type="ARBA" id="ARBA00022759"/>
    </source>
</evidence>
<name>A0A151SJ68_CAJCA</name>
<dbReference type="InterPro" id="IPR001584">
    <property type="entry name" value="Integrase_cat-core"/>
</dbReference>
<keyword evidence="4" id="KW-0255">Endonuclease</keyword>
<dbReference type="Proteomes" id="UP000075243">
    <property type="component" value="Chromosome 11"/>
</dbReference>
<sequence>VAKETQKLLIVRFIQEIIYTTWLANVVLVKKNSGRWRMCVDYTDLNKACPKDAYPLPSIDRLVDGVSDHALLNFLDAYSRYNQIPMYPPDEDKTTFIIEHANFCYRVMPFDLKNDSATYQRLMDKVFEPSMLHQRVLQDTKTRYQTIEKLALALVTATRRRRPYFQSHQIIIKTNYPICQEFGHVPRQSPEALHQMQSPWPFAQWGMDIFRPFPLAKGQVKFLLIAINYFTKWIEAGPLAKITIENVKRFTWKNLLCRYGLPYSLVTDNGRQFIDRKFENFL</sequence>
<dbReference type="InterPro" id="IPR012337">
    <property type="entry name" value="RNaseH-like_sf"/>
</dbReference>
<dbReference type="Pfam" id="PF00665">
    <property type="entry name" value="rve"/>
    <property type="match status" value="1"/>
</dbReference>
<organism evidence="8 9">
    <name type="scientific">Cajanus cajan</name>
    <name type="common">Pigeon pea</name>
    <name type="synonym">Cajanus indicus</name>
    <dbReference type="NCBI Taxonomy" id="3821"/>
    <lineage>
        <taxon>Eukaryota</taxon>
        <taxon>Viridiplantae</taxon>
        <taxon>Streptophyta</taxon>
        <taxon>Embryophyta</taxon>
        <taxon>Tracheophyta</taxon>
        <taxon>Spermatophyta</taxon>
        <taxon>Magnoliopsida</taxon>
        <taxon>eudicotyledons</taxon>
        <taxon>Gunneridae</taxon>
        <taxon>Pentapetalae</taxon>
        <taxon>rosids</taxon>
        <taxon>fabids</taxon>
        <taxon>Fabales</taxon>
        <taxon>Fabaceae</taxon>
        <taxon>Papilionoideae</taxon>
        <taxon>50 kb inversion clade</taxon>
        <taxon>NPAAA clade</taxon>
        <taxon>indigoferoid/millettioid clade</taxon>
        <taxon>Phaseoleae</taxon>
        <taxon>Cajanus</taxon>
    </lineage>
</organism>
<dbReference type="SUPFAM" id="SSF56672">
    <property type="entry name" value="DNA/RNA polymerases"/>
    <property type="match status" value="1"/>
</dbReference>
<proteinExistence type="predicted"/>
<keyword evidence="9" id="KW-1185">Reference proteome</keyword>
<keyword evidence="1" id="KW-0808">Transferase</keyword>
<evidence type="ECO:0000313" key="8">
    <source>
        <dbReference type="EMBL" id="KYP54771.1"/>
    </source>
</evidence>
<dbReference type="EMBL" id="CM003613">
    <property type="protein sequence ID" value="KYP54771.1"/>
    <property type="molecule type" value="Genomic_DNA"/>
</dbReference>
<dbReference type="Gramene" id="C.cajan_00943.t">
    <property type="protein sequence ID" value="C.cajan_00943.t"/>
    <property type="gene ID" value="C.cajan_00943"/>
</dbReference>
<dbReference type="Gene3D" id="3.30.70.270">
    <property type="match status" value="1"/>
</dbReference>
<evidence type="ECO:0000256" key="6">
    <source>
        <dbReference type="ARBA" id="ARBA00022918"/>
    </source>
</evidence>
<dbReference type="InterPro" id="IPR043128">
    <property type="entry name" value="Rev_trsase/Diguanyl_cyclase"/>
</dbReference>
<dbReference type="Pfam" id="PF00078">
    <property type="entry name" value="RVT_1"/>
    <property type="match status" value="1"/>
</dbReference>
<dbReference type="GO" id="GO:0003964">
    <property type="term" value="F:RNA-directed DNA polymerase activity"/>
    <property type="evidence" value="ECO:0007669"/>
    <property type="project" value="UniProtKB-KW"/>
</dbReference>
<evidence type="ECO:0000259" key="7">
    <source>
        <dbReference type="PROSITE" id="PS50994"/>
    </source>
</evidence>
<dbReference type="GO" id="GO:0003676">
    <property type="term" value="F:nucleic acid binding"/>
    <property type="evidence" value="ECO:0007669"/>
    <property type="project" value="InterPro"/>
</dbReference>